<name>G4VN34_SCHMA</name>
<dbReference type="CTD" id="8343365"/>
<organism evidence="1 2">
    <name type="scientific">Schistosoma mansoni</name>
    <name type="common">Blood fluke</name>
    <dbReference type="NCBI Taxonomy" id="6183"/>
    <lineage>
        <taxon>Eukaryota</taxon>
        <taxon>Metazoa</taxon>
        <taxon>Spiralia</taxon>
        <taxon>Lophotrochozoa</taxon>
        <taxon>Platyhelminthes</taxon>
        <taxon>Trematoda</taxon>
        <taxon>Digenea</taxon>
        <taxon>Strigeidida</taxon>
        <taxon>Schistosomatoidea</taxon>
        <taxon>Schistosomatidae</taxon>
        <taxon>Schistosoma</taxon>
    </lineage>
</organism>
<accession>G4VN34</accession>
<proteinExistence type="predicted"/>
<dbReference type="AlphaFoldDB" id="G4VN34"/>
<protein>
    <submittedName>
        <fullName evidence="2">Uncharacterized protein</fullName>
    </submittedName>
</protein>
<dbReference type="InParanoid" id="G4VN34"/>
<dbReference type="HOGENOM" id="CLU_3126859_0_0_1"/>
<keyword evidence="1" id="KW-1185">Reference proteome</keyword>
<evidence type="ECO:0000313" key="1">
    <source>
        <dbReference type="Proteomes" id="UP000008854"/>
    </source>
</evidence>
<dbReference type="GeneID" id="8343365"/>
<dbReference type="Proteomes" id="UP000008854">
    <property type="component" value="Unassembled WGS sequence"/>
</dbReference>
<reference evidence="2" key="2">
    <citation type="submission" date="2018-12" db="UniProtKB">
        <authorList>
            <consortium name="WormBaseParasite"/>
        </authorList>
    </citation>
    <scope>IDENTIFICATION</scope>
    <source>
        <strain evidence="2">Puerto Rican</strain>
    </source>
</reference>
<sequence length="50" mass="5904">METKILGSLLTYEQNHNFINHHPITQQELNNSEYNCRTAYHVTGFVVKLR</sequence>
<evidence type="ECO:0000313" key="2">
    <source>
        <dbReference type="WBParaSite" id="Smp_166750.1"/>
    </source>
</evidence>
<dbReference type="KEGG" id="smm:Smp_166750"/>
<dbReference type="RefSeq" id="XP_018653669.1">
    <property type="nucleotide sequence ID" value="XM_018798759.1"/>
</dbReference>
<reference evidence="1" key="1">
    <citation type="journal article" date="2012" name="PLoS Negl. Trop. Dis.">
        <title>A systematically improved high quality genome and transcriptome of the human blood fluke Schistosoma mansoni.</title>
        <authorList>
            <person name="Protasio A.V."/>
            <person name="Tsai I.J."/>
            <person name="Babbage A."/>
            <person name="Nichol S."/>
            <person name="Hunt M."/>
            <person name="Aslett M.A."/>
            <person name="De Silva N."/>
            <person name="Velarde G.S."/>
            <person name="Anderson T.J."/>
            <person name="Clark R.C."/>
            <person name="Davidson C."/>
            <person name="Dillon G.P."/>
            <person name="Holroyd N.E."/>
            <person name="LoVerde P.T."/>
            <person name="Lloyd C."/>
            <person name="McQuillan J."/>
            <person name="Oliveira G."/>
            <person name="Otto T.D."/>
            <person name="Parker-Manuel S.J."/>
            <person name="Quail M.A."/>
            <person name="Wilson R.A."/>
            <person name="Zerlotini A."/>
            <person name="Dunne D.W."/>
            <person name="Berriman M."/>
        </authorList>
    </citation>
    <scope>NUCLEOTIDE SEQUENCE [LARGE SCALE GENOMIC DNA]</scope>
    <source>
        <strain evidence="1">Puerto Rican</strain>
    </source>
</reference>
<dbReference type="WBParaSite" id="Smp_166750.1">
    <property type="protein sequence ID" value="Smp_166750.1"/>
    <property type="gene ID" value="Smp_166750"/>
</dbReference>